<reference evidence="1" key="1">
    <citation type="submission" date="2018-05" db="EMBL/GenBank/DDBJ databases">
        <authorList>
            <person name="Lanie J.A."/>
            <person name="Ng W.-L."/>
            <person name="Kazmierczak K.M."/>
            <person name="Andrzejewski T.M."/>
            <person name="Davidsen T.M."/>
            <person name="Wayne K.J."/>
            <person name="Tettelin H."/>
            <person name="Glass J.I."/>
            <person name="Rusch D."/>
            <person name="Podicherti R."/>
            <person name="Tsui H.-C.T."/>
            <person name="Winkler M.E."/>
        </authorList>
    </citation>
    <scope>NUCLEOTIDE SEQUENCE</scope>
</reference>
<evidence type="ECO:0008006" key="2">
    <source>
        <dbReference type="Google" id="ProtNLM"/>
    </source>
</evidence>
<protein>
    <recommendedName>
        <fullName evidence="2">Amidohydrolase 3 domain-containing protein</fullName>
    </recommendedName>
</protein>
<accession>A0A382W1J0</accession>
<organism evidence="1">
    <name type="scientific">marine metagenome</name>
    <dbReference type="NCBI Taxonomy" id="408172"/>
    <lineage>
        <taxon>unclassified sequences</taxon>
        <taxon>metagenomes</taxon>
        <taxon>ecological metagenomes</taxon>
    </lineage>
</organism>
<dbReference type="AlphaFoldDB" id="A0A382W1J0"/>
<gene>
    <name evidence="1" type="ORF">METZ01_LOCUS405536</name>
</gene>
<dbReference type="SUPFAM" id="SSF51338">
    <property type="entry name" value="Composite domain of metallo-dependent hydrolases"/>
    <property type="match status" value="1"/>
</dbReference>
<feature type="non-terminal residue" evidence="1">
    <location>
        <position position="53"/>
    </location>
</feature>
<name>A0A382W1J0_9ZZZZ</name>
<sequence>MEKDMSIQSIPDLVVKNANIITVDSNLPKAQAFAIKNGKFIAIGSNNDIENIT</sequence>
<dbReference type="GO" id="GO:0016810">
    <property type="term" value="F:hydrolase activity, acting on carbon-nitrogen (but not peptide) bonds"/>
    <property type="evidence" value="ECO:0007669"/>
    <property type="project" value="InterPro"/>
</dbReference>
<proteinExistence type="predicted"/>
<evidence type="ECO:0000313" key="1">
    <source>
        <dbReference type="EMBL" id="SVD52682.1"/>
    </source>
</evidence>
<dbReference type="Gene3D" id="2.30.40.10">
    <property type="entry name" value="Urease, subunit C, domain 1"/>
    <property type="match status" value="1"/>
</dbReference>
<dbReference type="EMBL" id="UINC01156325">
    <property type="protein sequence ID" value="SVD52682.1"/>
    <property type="molecule type" value="Genomic_DNA"/>
</dbReference>
<dbReference type="InterPro" id="IPR011059">
    <property type="entry name" value="Metal-dep_hydrolase_composite"/>
</dbReference>